<dbReference type="GO" id="GO:0050583">
    <property type="term" value="F:hydrogen dehydrogenase (NADP+) activity"/>
    <property type="evidence" value="ECO:0007669"/>
    <property type="project" value="UniProtKB-EC"/>
</dbReference>
<evidence type="ECO:0000313" key="2">
    <source>
        <dbReference type="Proteomes" id="UP000485484"/>
    </source>
</evidence>
<sequence>MKKWSKSDLDKIRASREPDRDWIKVGMSTCGIAAGAEAVFEYLRDEVARRGLPIEVKKCGCLGMCYAEPLVEVRAAGLPQVIYGQVNRELARLIVENHLVEKKLVSDHIYSFNREE</sequence>
<dbReference type="InterPro" id="IPR036249">
    <property type="entry name" value="Thioredoxin-like_sf"/>
</dbReference>
<evidence type="ECO:0000313" key="1">
    <source>
        <dbReference type="EMBL" id="OPZ93824.1"/>
    </source>
</evidence>
<dbReference type="Gene3D" id="3.40.30.10">
    <property type="entry name" value="Glutaredoxin"/>
    <property type="match status" value="1"/>
</dbReference>
<dbReference type="EC" id="1.12.1.3" evidence="1"/>
<accession>A0A1V5MKR2</accession>
<gene>
    <name evidence="1" type="primary">hndB</name>
    <name evidence="1" type="ORF">BWY73_00105</name>
</gene>
<organism evidence="1 2">
    <name type="scientific">candidate division TA06 bacterium ADurb.Bin417</name>
    <dbReference type="NCBI Taxonomy" id="1852828"/>
    <lineage>
        <taxon>Bacteria</taxon>
        <taxon>Bacteria division TA06</taxon>
    </lineage>
</organism>
<dbReference type="EMBL" id="MWAK01000006">
    <property type="protein sequence ID" value="OPZ93824.1"/>
    <property type="molecule type" value="Genomic_DNA"/>
</dbReference>
<dbReference type="SUPFAM" id="SSF52833">
    <property type="entry name" value="Thioredoxin-like"/>
    <property type="match status" value="1"/>
</dbReference>
<proteinExistence type="predicted"/>
<protein>
    <submittedName>
        <fullName evidence="1">NADP-reducing hydrogenase subunit HndB</fullName>
        <ecNumber evidence="1">1.12.1.3</ecNumber>
    </submittedName>
</protein>
<dbReference type="AlphaFoldDB" id="A0A1V5MKR2"/>
<comment type="caution">
    <text evidence="1">The sequence shown here is derived from an EMBL/GenBank/DDBJ whole genome shotgun (WGS) entry which is preliminary data.</text>
</comment>
<dbReference type="CDD" id="cd02980">
    <property type="entry name" value="TRX_Fd_family"/>
    <property type="match status" value="1"/>
</dbReference>
<keyword evidence="1" id="KW-0560">Oxidoreductase</keyword>
<dbReference type="Proteomes" id="UP000485484">
    <property type="component" value="Unassembled WGS sequence"/>
</dbReference>
<name>A0A1V5MKR2_UNCT6</name>
<reference evidence="1 2" key="1">
    <citation type="submission" date="2017-02" db="EMBL/GenBank/DDBJ databases">
        <title>Delving into the versatile metabolic prowess of the omnipresent phylum Bacteroidetes.</title>
        <authorList>
            <person name="Nobu M.K."/>
            <person name="Mei R."/>
            <person name="Narihiro T."/>
            <person name="Kuroda K."/>
            <person name="Liu W.-T."/>
        </authorList>
    </citation>
    <scope>NUCLEOTIDE SEQUENCE [LARGE SCALE GENOMIC DNA]</scope>
    <source>
        <strain evidence="1">ADurb.Bin417</strain>
    </source>
</reference>